<dbReference type="PROSITE" id="PS51257">
    <property type="entry name" value="PROKAR_LIPOPROTEIN"/>
    <property type="match status" value="1"/>
</dbReference>
<feature type="signal peptide" evidence="2">
    <location>
        <begin position="1"/>
        <end position="27"/>
    </location>
</feature>
<keyword evidence="4" id="KW-1185">Reference proteome</keyword>
<evidence type="ECO:0000256" key="1">
    <source>
        <dbReference type="SAM" id="MobiDB-lite"/>
    </source>
</evidence>
<reference evidence="3 4" key="1">
    <citation type="submission" date="2018-11" db="EMBL/GenBank/DDBJ databases">
        <title>Genomic Encyclopedia of Type Strains, Phase IV (KMG-IV): sequencing the most valuable type-strain genomes for metagenomic binning, comparative biology and taxonomic classification.</title>
        <authorList>
            <person name="Goeker M."/>
        </authorList>
    </citation>
    <scope>NUCLEOTIDE SEQUENCE [LARGE SCALE GENOMIC DNA]</scope>
    <source>
        <strain evidence="3 4">DSM 25623</strain>
    </source>
</reference>
<comment type="caution">
    <text evidence="3">The sequence shown here is derived from an EMBL/GenBank/DDBJ whole genome shotgun (WGS) entry which is preliminary data.</text>
</comment>
<evidence type="ECO:0000256" key="2">
    <source>
        <dbReference type="SAM" id="SignalP"/>
    </source>
</evidence>
<proteinExistence type="predicted"/>
<evidence type="ECO:0000313" key="4">
    <source>
        <dbReference type="Proteomes" id="UP000269708"/>
    </source>
</evidence>
<dbReference type="EMBL" id="RKQN01000001">
    <property type="protein sequence ID" value="RPE81525.1"/>
    <property type="molecule type" value="Genomic_DNA"/>
</dbReference>
<feature type="chain" id="PRO_5018004317" description="DUF2884 family protein" evidence="2">
    <location>
        <begin position="28"/>
        <end position="240"/>
    </location>
</feature>
<sequence length="240" mass="25202">MNRLPFRPPVALLCACVLAACSPQQPAAPAAPAPPASSRSHDAGARTMIGREVEKAVAEARAELAKENLALGSDSHIRIGGATVRSRSPRDAQGNPLPKAEVGPAGDLLIDGRPVPLQPRQRALMLEYRKQLTEVIETGMALGARGADLGIAAAGEALTHVFAGRTDDFERRVEAEARKIAAEAGRICERLPGLIAAQRAAAAAIPEFAPYATLAASDIDECRREVAESARSAPDAARRQ</sequence>
<feature type="region of interest" description="Disordered" evidence="1">
    <location>
        <begin position="83"/>
        <end position="113"/>
    </location>
</feature>
<evidence type="ECO:0008006" key="5">
    <source>
        <dbReference type="Google" id="ProtNLM"/>
    </source>
</evidence>
<dbReference type="AlphaFoldDB" id="A0A3N4VJD0"/>
<protein>
    <recommendedName>
        <fullName evidence="5">DUF2884 family protein</fullName>
    </recommendedName>
</protein>
<accession>A0A3N4VJD0</accession>
<evidence type="ECO:0000313" key="3">
    <source>
        <dbReference type="EMBL" id="RPE81525.1"/>
    </source>
</evidence>
<dbReference type="Proteomes" id="UP000269708">
    <property type="component" value="Unassembled WGS sequence"/>
</dbReference>
<gene>
    <name evidence="3" type="ORF">EDC50_0716</name>
</gene>
<organism evidence="3 4">
    <name type="scientific">Vulcaniibacterium tengchongense</name>
    <dbReference type="NCBI Taxonomy" id="1273429"/>
    <lineage>
        <taxon>Bacteria</taxon>
        <taxon>Pseudomonadati</taxon>
        <taxon>Pseudomonadota</taxon>
        <taxon>Gammaproteobacteria</taxon>
        <taxon>Lysobacterales</taxon>
        <taxon>Lysobacteraceae</taxon>
        <taxon>Vulcaniibacterium</taxon>
    </lineage>
</organism>
<name>A0A3N4VJD0_9GAMM</name>
<keyword evidence="2" id="KW-0732">Signal</keyword>